<protein>
    <submittedName>
        <fullName evidence="1">Uncharacterized protein</fullName>
    </submittedName>
</protein>
<sequence length="15" mass="1756">MLLIQMLILARRSVV</sequence>
<accession>A0A0E9VZH4</accession>
<reference evidence="1" key="2">
    <citation type="journal article" date="2015" name="Fish Shellfish Immunol.">
        <title>Early steps in the European eel (Anguilla anguilla)-Vibrio vulnificus interaction in the gills: Role of the RtxA13 toxin.</title>
        <authorList>
            <person name="Callol A."/>
            <person name="Pajuelo D."/>
            <person name="Ebbesson L."/>
            <person name="Teles M."/>
            <person name="MacKenzie S."/>
            <person name="Amaro C."/>
        </authorList>
    </citation>
    <scope>NUCLEOTIDE SEQUENCE</scope>
</reference>
<evidence type="ECO:0000313" key="1">
    <source>
        <dbReference type="EMBL" id="JAH83492.1"/>
    </source>
</evidence>
<dbReference type="EMBL" id="GBXM01025085">
    <property type="protein sequence ID" value="JAH83492.1"/>
    <property type="molecule type" value="Transcribed_RNA"/>
</dbReference>
<name>A0A0E9VZH4_ANGAN</name>
<reference evidence="1" key="1">
    <citation type="submission" date="2014-11" db="EMBL/GenBank/DDBJ databases">
        <authorList>
            <person name="Amaro Gonzalez C."/>
        </authorList>
    </citation>
    <scope>NUCLEOTIDE SEQUENCE</scope>
</reference>
<proteinExistence type="predicted"/>
<organism evidence="1">
    <name type="scientific">Anguilla anguilla</name>
    <name type="common">European freshwater eel</name>
    <name type="synonym">Muraena anguilla</name>
    <dbReference type="NCBI Taxonomy" id="7936"/>
    <lineage>
        <taxon>Eukaryota</taxon>
        <taxon>Metazoa</taxon>
        <taxon>Chordata</taxon>
        <taxon>Craniata</taxon>
        <taxon>Vertebrata</taxon>
        <taxon>Euteleostomi</taxon>
        <taxon>Actinopterygii</taxon>
        <taxon>Neopterygii</taxon>
        <taxon>Teleostei</taxon>
        <taxon>Anguilliformes</taxon>
        <taxon>Anguillidae</taxon>
        <taxon>Anguilla</taxon>
    </lineage>
</organism>